<keyword evidence="1" id="KW-0812">Transmembrane</keyword>
<gene>
    <name evidence="2" type="ORF">FMM80_01065</name>
</gene>
<keyword evidence="1" id="KW-0472">Membrane</keyword>
<dbReference type="EMBL" id="VIRB01000022">
    <property type="protein sequence ID" value="NDO67398.1"/>
    <property type="molecule type" value="Genomic_DNA"/>
</dbReference>
<proteinExistence type="predicted"/>
<organism evidence="2 3">
    <name type="scientific">Schaedlerella arabinosiphila</name>
    <dbReference type="NCBI Taxonomy" id="2044587"/>
    <lineage>
        <taxon>Bacteria</taxon>
        <taxon>Bacillati</taxon>
        <taxon>Bacillota</taxon>
        <taxon>Clostridia</taxon>
        <taxon>Lachnospirales</taxon>
        <taxon>Lachnospiraceae</taxon>
        <taxon>Schaedlerella</taxon>
    </lineage>
</organism>
<sequence>MKSYKSKMKDIIQIQLVLIIFLILFSIFAINVYAEEADITPPIIDNIVFDQNGMALNNGDTFLIEIYTHDDESGIKSVDIFTSSEGQVVGSGSGCTYNEEKDCYIFSETIHDSYTDNIYVSEIKVVDNANNITKISVNDNTLTKKQYSAQINPLPSLNLDINFIFEKNSKTVNDI</sequence>
<accession>A0A9X5C6I8</accession>
<protein>
    <submittedName>
        <fullName evidence="2">Uncharacterized protein</fullName>
    </submittedName>
</protein>
<dbReference type="AlphaFoldDB" id="A0A9X5C6I8"/>
<feature type="non-terminal residue" evidence="2">
    <location>
        <position position="175"/>
    </location>
</feature>
<feature type="transmembrane region" description="Helical" evidence="1">
    <location>
        <begin position="12"/>
        <end position="34"/>
    </location>
</feature>
<evidence type="ECO:0000256" key="1">
    <source>
        <dbReference type="SAM" id="Phobius"/>
    </source>
</evidence>
<name>A0A9X5C6I8_9FIRM</name>
<comment type="caution">
    <text evidence="2">The sequence shown here is derived from an EMBL/GenBank/DDBJ whole genome shotgun (WGS) entry which is preliminary data.</text>
</comment>
<dbReference type="RefSeq" id="WP_162205279.1">
    <property type="nucleotide sequence ID" value="NZ_VIRB01000022.1"/>
</dbReference>
<keyword evidence="1" id="KW-1133">Transmembrane helix</keyword>
<evidence type="ECO:0000313" key="2">
    <source>
        <dbReference type="EMBL" id="NDO67398.1"/>
    </source>
</evidence>
<reference evidence="2 3" key="1">
    <citation type="submission" date="2019-07" db="EMBL/GenBank/DDBJ databases">
        <title>Draft genome sequences of 15 bacterial species constituting the stable defined intestinal microbiota of the GM15 gnotobiotic mouse model.</title>
        <authorList>
            <person name="Elie C."/>
            <person name="Mathieu A."/>
            <person name="Saliou A."/>
            <person name="Darnaud M."/>
            <person name="Leulier F."/>
            <person name="Tamellini A."/>
        </authorList>
    </citation>
    <scope>NUCLEOTIDE SEQUENCE [LARGE SCALE GENOMIC DNA]</scope>
    <source>
        <strain evidence="3">ASF 502</strain>
    </source>
</reference>
<evidence type="ECO:0000313" key="3">
    <source>
        <dbReference type="Proteomes" id="UP000474104"/>
    </source>
</evidence>
<dbReference type="Proteomes" id="UP000474104">
    <property type="component" value="Unassembled WGS sequence"/>
</dbReference>